<dbReference type="AlphaFoldDB" id="A0A512E158"/>
<protein>
    <submittedName>
        <fullName evidence="3">Glycosyl transferase</fullName>
    </submittedName>
</protein>
<evidence type="ECO:0000313" key="4">
    <source>
        <dbReference type="Proteomes" id="UP000321523"/>
    </source>
</evidence>
<proteinExistence type="predicted"/>
<comment type="caution">
    <text evidence="3">The sequence shown here is derived from an EMBL/GenBank/DDBJ whole genome shotgun (WGS) entry which is preliminary data.</text>
</comment>
<evidence type="ECO:0000313" key="3">
    <source>
        <dbReference type="EMBL" id="GEO42429.1"/>
    </source>
</evidence>
<dbReference type="SUPFAM" id="SSF53448">
    <property type="entry name" value="Nucleotide-diphospho-sugar transferases"/>
    <property type="match status" value="1"/>
</dbReference>
<dbReference type="PANTHER" id="PTHR43179">
    <property type="entry name" value="RHAMNOSYLTRANSFERASE WBBL"/>
    <property type="match status" value="1"/>
</dbReference>
<reference evidence="3 4" key="1">
    <citation type="submission" date="2019-07" db="EMBL/GenBank/DDBJ databases">
        <title>Whole genome shotgun sequence of Skermanella aerolata NBRC 106429.</title>
        <authorList>
            <person name="Hosoyama A."/>
            <person name="Uohara A."/>
            <person name="Ohji S."/>
            <person name="Ichikawa N."/>
        </authorList>
    </citation>
    <scope>NUCLEOTIDE SEQUENCE [LARGE SCALE GENOMIC DNA]</scope>
    <source>
        <strain evidence="3 4">NBRC 106429</strain>
    </source>
</reference>
<dbReference type="InterPro" id="IPR001173">
    <property type="entry name" value="Glyco_trans_2-like"/>
</dbReference>
<name>A0A512E158_9PROT</name>
<dbReference type="EMBL" id="BJYZ01000041">
    <property type="protein sequence ID" value="GEO42429.1"/>
    <property type="molecule type" value="Genomic_DNA"/>
</dbReference>
<dbReference type="PANTHER" id="PTHR43179:SF7">
    <property type="entry name" value="RHAMNOSYLTRANSFERASE WBBL"/>
    <property type="match status" value="1"/>
</dbReference>
<feature type="domain" description="Glycosyltransferase 2-like" evidence="2">
    <location>
        <begin position="3"/>
        <end position="130"/>
    </location>
</feature>
<dbReference type="InterPro" id="IPR029044">
    <property type="entry name" value="Nucleotide-diphossugar_trans"/>
</dbReference>
<dbReference type="CDD" id="cd04186">
    <property type="entry name" value="GT_2_like_c"/>
    <property type="match status" value="1"/>
</dbReference>
<keyword evidence="1" id="KW-0812">Transmembrane</keyword>
<keyword evidence="1" id="KW-0472">Membrane</keyword>
<keyword evidence="3" id="KW-0808">Transferase</keyword>
<feature type="transmembrane region" description="Helical" evidence="1">
    <location>
        <begin position="253"/>
        <end position="272"/>
    </location>
</feature>
<accession>A0A512E158</accession>
<evidence type="ECO:0000259" key="2">
    <source>
        <dbReference type="Pfam" id="PF00535"/>
    </source>
</evidence>
<gene>
    <name evidence="3" type="ORF">SAE02_65770</name>
</gene>
<keyword evidence="4" id="KW-1185">Reference proteome</keyword>
<organism evidence="3 4">
    <name type="scientific">Skermanella aerolata</name>
    <dbReference type="NCBI Taxonomy" id="393310"/>
    <lineage>
        <taxon>Bacteria</taxon>
        <taxon>Pseudomonadati</taxon>
        <taxon>Pseudomonadota</taxon>
        <taxon>Alphaproteobacteria</taxon>
        <taxon>Rhodospirillales</taxon>
        <taxon>Azospirillaceae</taxon>
        <taxon>Skermanella</taxon>
    </lineage>
</organism>
<keyword evidence="1" id="KW-1133">Transmembrane helix</keyword>
<dbReference type="Pfam" id="PF00535">
    <property type="entry name" value="Glycos_transf_2"/>
    <property type="match status" value="1"/>
</dbReference>
<sequence>MVSFHTGPELDEAIDAVLAQNIDLEMILVDNGNPEEVTEALKVRALTDPRLSLLTGHGNIGYAAACNLGARNACGEYLLLLNPDCVLQRDALRDLIQATEGAVRPWVAGCRIVNPDGTDQRGSRRELPTPWLTLVEALRLDRLAPNHPYFRRLNQHDQPLPEQTCVVPAVSGACMLMPLDDYRLIGGMDERYYLHVEDLDLCFSIAKAGGGVLFVPQVSIVHYKSTSDASAVRIEWYKARGFTQYFRKNFTGLYPDLFLTAVNVLVWCYFVIRLASLIKTSTVGTMAALFRRTGAFQSIGTDRSGGKDGRKGRAA</sequence>
<evidence type="ECO:0000256" key="1">
    <source>
        <dbReference type="SAM" id="Phobius"/>
    </source>
</evidence>
<dbReference type="GO" id="GO:0016740">
    <property type="term" value="F:transferase activity"/>
    <property type="evidence" value="ECO:0007669"/>
    <property type="project" value="UniProtKB-KW"/>
</dbReference>
<dbReference type="Proteomes" id="UP000321523">
    <property type="component" value="Unassembled WGS sequence"/>
</dbReference>
<dbReference type="Gene3D" id="3.90.550.10">
    <property type="entry name" value="Spore Coat Polysaccharide Biosynthesis Protein SpsA, Chain A"/>
    <property type="match status" value="1"/>
</dbReference>